<dbReference type="AlphaFoldDB" id="A0A556PQR5"/>
<keyword evidence="1" id="KW-1133">Transmembrane helix</keyword>
<evidence type="ECO:0000313" key="3">
    <source>
        <dbReference type="Proteomes" id="UP000316425"/>
    </source>
</evidence>
<reference evidence="2 3" key="1">
    <citation type="submission" date="2019-07" db="EMBL/GenBank/DDBJ databases">
        <title>Allobacillus sp. nov. SKP isolated from shrimp paste of Euphausiacea.</title>
        <authorList>
            <person name="Kanchanasin P."/>
            <person name="Tanasupawat S."/>
            <person name="Shi W."/>
            <person name="Wu L."/>
            <person name="Ma J."/>
        </authorList>
    </citation>
    <scope>NUCLEOTIDE SEQUENCE [LARGE SCALE GENOMIC DNA]</scope>
    <source>
        <strain evidence="2 3">SKP4-8</strain>
    </source>
</reference>
<dbReference type="Pfam" id="PF10942">
    <property type="entry name" value="DUF2619"/>
    <property type="match status" value="1"/>
</dbReference>
<feature type="transmembrane region" description="Helical" evidence="1">
    <location>
        <begin position="44"/>
        <end position="64"/>
    </location>
</feature>
<dbReference type="RefSeq" id="WP_144087893.1">
    <property type="nucleotide sequence ID" value="NZ_VMHE01000003.1"/>
</dbReference>
<gene>
    <name evidence="2" type="ORF">FPQ13_03280</name>
</gene>
<dbReference type="EMBL" id="VMHE01000003">
    <property type="protein sequence ID" value="TSJ66729.1"/>
    <property type="molecule type" value="Genomic_DNA"/>
</dbReference>
<feature type="transmembrane region" description="Helical" evidence="1">
    <location>
        <begin position="12"/>
        <end position="32"/>
    </location>
</feature>
<protein>
    <submittedName>
        <fullName evidence="2">DUF2619 domain-containing protein</fullName>
    </submittedName>
</protein>
<keyword evidence="1" id="KW-0472">Membrane</keyword>
<dbReference type="OrthoDB" id="1726013at2"/>
<comment type="caution">
    <text evidence="2">The sequence shown here is derived from an EMBL/GenBank/DDBJ whole genome shotgun (WGS) entry which is preliminary data.</text>
</comment>
<evidence type="ECO:0000313" key="2">
    <source>
        <dbReference type="EMBL" id="TSJ66729.1"/>
    </source>
</evidence>
<keyword evidence="1" id="KW-0812">Transmembrane</keyword>
<dbReference type="InterPro" id="IPR020390">
    <property type="entry name" value="Uncharacterised_YqhV"/>
</dbReference>
<keyword evidence="3" id="KW-1185">Reference proteome</keyword>
<organism evidence="2 3">
    <name type="scientific">Allobacillus salarius</name>
    <dbReference type="NCBI Taxonomy" id="1955272"/>
    <lineage>
        <taxon>Bacteria</taxon>
        <taxon>Bacillati</taxon>
        <taxon>Bacillota</taxon>
        <taxon>Bacilli</taxon>
        <taxon>Bacillales</taxon>
        <taxon>Bacillaceae</taxon>
        <taxon>Allobacillus</taxon>
    </lineage>
</organism>
<proteinExistence type="predicted"/>
<sequence>MQFIERTLLSIIILRILSGGIEITAALVMFKYNDLSKALVINSLLALVGPTILLSTTLIGLYGLAGKISLLKAVCLVCGILLIITSLKIK</sequence>
<dbReference type="Proteomes" id="UP000316425">
    <property type="component" value="Unassembled WGS sequence"/>
</dbReference>
<evidence type="ECO:0000256" key="1">
    <source>
        <dbReference type="SAM" id="Phobius"/>
    </source>
</evidence>
<name>A0A556PQR5_9BACI</name>
<feature type="transmembrane region" description="Helical" evidence="1">
    <location>
        <begin position="70"/>
        <end position="89"/>
    </location>
</feature>
<accession>A0A556PQR5</accession>